<feature type="region of interest" description="Disordered" evidence="3">
    <location>
        <begin position="253"/>
        <end position="274"/>
    </location>
</feature>
<dbReference type="InterPro" id="IPR001343">
    <property type="entry name" value="Hemolysn_Ca-bd"/>
</dbReference>
<evidence type="ECO:0000256" key="3">
    <source>
        <dbReference type="SAM" id="MobiDB-lite"/>
    </source>
</evidence>
<evidence type="ECO:0000313" key="5">
    <source>
        <dbReference type="Proteomes" id="UP000289708"/>
    </source>
</evidence>
<comment type="caution">
    <text evidence="4">The sequence shown here is derived from an EMBL/GenBank/DDBJ whole genome shotgun (WGS) entry which is preliminary data.</text>
</comment>
<dbReference type="Proteomes" id="UP000289708">
    <property type="component" value="Unassembled WGS sequence"/>
</dbReference>
<dbReference type="Gene3D" id="2.150.10.10">
    <property type="entry name" value="Serralysin-like metalloprotease, C-terminal"/>
    <property type="match status" value="3"/>
</dbReference>
<dbReference type="PANTHER" id="PTHR38340">
    <property type="entry name" value="S-LAYER PROTEIN"/>
    <property type="match status" value="1"/>
</dbReference>
<evidence type="ECO:0000313" key="4">
    <source>
        <dbReference type="EMBL" id="RXF74044.1"/>
    </source>
</evidence>
<dbReference type="GO" id="GO:0005509">
    <property type="term" value="F:calcium ion binding"/>
    <property type="evidence" value="ECO:0007669"/>
    <property type="project" value="InterPro"/>
</dbReference>
<dbReference type="InterPro" id="IPR050557">
    <property type="entry name" value="RTX_toxin/Mannuronan_C5-epim"/>
</dbReference>
<dbReference type="SUPFAM" id="SSF51120">
    <property type="entry name" value="beta-Roll"/>
    <property type="match status" value="3"/>
</dbReference>
<name>A0A4Q0MKC4_9HYPH</name>
<sequence length="586" mass="59133">MRLAPRSAARAVDPFNRIRPRAATGLTPGRWPARLSRRETIAWPVGGGDSISVRIETTGASHGVVIGSTQVHGLTSAAASSIVAHCSCGPRRAVRETVGGRLTMGVWTGNRYIGDATDETIQGSDADEWITAGGGTDLVLAGGGYDSIHGDSADTVLGGAGDDSISGVGTVVAGAGNDVIYSGRTIEAGAGNDFIYGGVTVKAGAGDDDILSVGTAEGGAGNDSISGSGSDVWLKGDAGDDWLRGGGRDLLEGGKGRDTIEGNPSPGSGADTMLGGAGDDVLSKVSAGSIVDGGVGEGDLVVLGEFVDRNSTVAYSFGLVQGGSHIRANGVDFALVRGVEQVQIFGAAAGDSFVGGTLGDLLVGFAGDDTLRGGGGGDSLDGGVGVQSIDGGDGDDAVSFDLSAATEDLSLAVGDRDLGPYGLLRSVERFADVRLGSGDDTVVGGDGDDMVNAGGGADQVAGGDGDDILVHEIAEDETNDFLLNSFDGGEGIDTLGITIASYNGPLQVVVGETMLVRLGGAAIVSATSMEALKISVASAADNSVVGRRLCGRRRTGRRRRLCGPEGRRRPHRAGRRRRHRGGRRGR</sequence>
<comment type="subcellular location">
    <subcellularLocation>
        <location evidence="1">Secreted</location>
    </subcellularLocation>
</comment>
<dbReference type="AlphaFoldDB" id="A0A4Q0MKC4"/>
<proteinExistence type="predicted"/>
<dbReference type="Pfam" id="PF00353">
    <property type="entry name" value="HemolysinCabind"/>
    <property type="match status" value="7"/>
</dbReference>
<feature type="region of interest" description="Disordered" evidence="3">
    <location>
        <begin position="555"/>
        <end position="586"/>
    </location>
</feature>
<evidence type="ECO:0000256" key="1">
    <source>
        <dbReference type="ARBA" id="ARBA00004613"/>
    </source>
</evidence>
<gene>
    <name evidence="4" type="ORF">EK403_06630</name>
</gene>
<keyword evidence="5" id="KW-1185">Reference proteome</keyword>
<dbReference type="EMBL" id="RYFI01000005">
    <property type="protein sequence ID" value="RXF74044.1"/>
    <property type="molecule type" value="Genomic_DNA"/>
</dbReference>
<reference evidence="4 5" key="1">
    <citation type="submission" date="2018-12" db="EMBL/GenBank/DDBJ databases">
        <title>bacterium Hansschlegelia zhihuaiae S113.</title>
        <authorList>
            <person name="He J."/>
        </authorList>
    </citation>
    <scope>NUCLEOTIDE SEQUENCE [LARGE SCALE GENOMIC DNA]</scope>
    <source>
        <strain evidence="4 5">S 113</strain>
    </source>
</reference>
<evidence type="ECO:0000256" key="2">
    <source>
        <dbReference type="ARBA" id="ARBA00022525"/>
    </source>
</evidence>
<dbReference type="PRINTS" id="PR00313">
    <property type="entry name" value="CABNDNGRPT"/>
</dbReference>
<dbReference type="InterPro" id="IPR018511">
    <property type="entry name" value="Hemolysin-typ_Ca-bd_CS"/>
</dbReference>
<dbReference type="InterPro" id="IPR011049">
    <property type="entry name" value="Serralysin-like_metalloprot_C"/>
</dbReference>
<accession>A0A4Q0MKC4</accession>
<dbReference type="PANTHER" id="PTHR38340:SF1">
    <property type="entry name" value="S-LAYER PROTEIN"/>
    <property type="match status" value="1"/>
</dbReference>
<dbReference type="OrthoDB" id="9342475at2"/>
<protein>
    <submittedName>
        <fullName evidence="4">Calcium-binding protein</fullName>
    </submittedName>
</protein>
<feature type="compositionally biased region" description="Basic residues" evidence="3">
    <location>
        <begin position="568"/>
        <end position="586"/>
    </location>
</feature>
<dbReference type="PROSITE" id="PS00330">
    <property type="entry name" value="HEMOLYSIN_CALCIUM"/>
    <property type="match status" value="1"/>
</dbReference>
<organism evidence="4 5">
    <name type="scientific">Hansschlegelia zhihuaiae</name>
    <dbReference type="NCBI Taxonomy" id="405005"/>
    <lineage>
        <taxon>Bacteria</taxon>
        <taxon>Pseudomonadati</taxon>
        <taxon>Pseudomonadota</taxon>
        <taxon>Alphaproteobacteria</taxon>
        <taxon>Hyphomicrobiales</taxon>
        <taxon>Methylopilaceae</taxon>
        <taxon>Hansschlegelia</taxon>
    </lineage>
</organism>
<dbReference type="GO" id="GO:0005576">
    <property type="term" value="C:extracellular region"/>
    <property type="evidence" value="ECO:0007669"/>
    <property type="project" value="UniProtKB-SubCell"/>
</dbReference>
<keyword evidence="2" id="KW-0964">Secreted</keyword>